<keyword evidence="1" id="KW-0812">Transmembrane</keyword>
<proteinExistence type="predicted"/>
<comment type="caution">
    <text evidence="2">The sequence shown here is derived from an EMBL/GenBank/DDBJ whole genome shotgun (WGS) entry which is preliminary data.</text>
</comment>
<feature type="transmembrane region" description="Helical" evidence="1">
    <location>
        <begin position="457"/>
        <end position="477"/>
    </location>
</feature>
<protein>
    <submittedName>
        <fullName evidence="2">Uncharacterized protein</fullName>
    </submittedName>
</protein>
<evidence type="ECO:0000313" key="2">
    <source>
        <dbReference type="EMBL" id="EKE27756.1"/>
    </source>
</evidence>
<name>K2F9G7_9BACT</name>
<sequence length="1546" mass="184592">MNFRKSLLHIYEKTNDAEKETPMIMFVKNQVWRILQRSFVDQNLKDFHLINANNSQKIQILRKLTANFNFLEFISYSKKWSVRFFEQIESWLQIIASDKIYAEKANSLILRINGISWESASWLYSKPDLDNLFREIHALGNDADARQSELRKLIKAELNPVEIKSNTLTIEDSSEFTDFMNVYLDSDLQNFSDKESRKLLFEMHPKYMEFKGSMIARLSAIKSLFNDWDYLKWSEELKKLLNEDWWSEYDLLNQMRNTISIVQKFSINESIPREAVDILSFNLNSFSQCYDDCLTAGIYRHAKSKLAYYASCNMSEFFWNLKEIMFVNACFANVWINDCKTKEIFLKIMEEKYGLSEKVLEFFKQEGFDINSDKIIAMWKKKIEKIMNQDETSENIKEVQERLQTYAKSTWDRLWTFWVWLFEMAKKAWKLSLLSLWALGIAILWLLIQSKRLLKKFFVWLSELLSAFALPILNIPIPKLLLEMLPPEFWFSDLWEGSPIFTIADLMRNILENGAFSKELRNWFNNKWHDIDWQQDLLKNKKDNLSWLNIHNYGKLTSNLLVWEIFTEFQGHKWKKEKIDFSQIHILESYNATTFNGVQNDYSFFLDRFWWSLDEVDEEAVIMSLNCDILRKWRNSVVCPRWYIPILTEQNKRNLEKAWISYKLYCVKEYWYFYIDISEKPDFNLDFELRRYGDEDCNWIFFGWDSEMANSRLIEKFLDKNELPDDMRLFFESLLHLEDDEFMVAFVEFSACNFKYSLSHETTLEHQKFKTHLSGVANTKTWDCKNVNSLLVWLARMREIKARMLAWYVDTPREGYQWHGITEVNSSWKCKLYDSTPSNSSWDSPEGESELEKAIEYIKDKIISISALIKSWTSKVNFSYVMEKLEEKLSILLAIKIIQKKKQLEMYIINKEWNGNFIPPISYDLMTLPDPTGLSKKIGIEQYKAFLKIYLNLLSSMEYEARNSPIWWIWNPEYIMKKKSRIEFLKKASDILWTEISYEDYMQAYFKFLNFPMKAILEQDFKLTDIDFKDKKKHFIDLLRNILEKNLSDPIVIEERLMRLEKMFDGFWLEKAYDALIDYKDFNGSDFIKSVYLPSLHWNEDDDREPFVPNGKQKKLLTSEQFSNKEKTNEIIRSNLKAIYSSIEGKFSRAFEYIDKDNFLGLLQESMEDMLKFPAFNDDVSQKVWWSLLPEWKYEWWGFFLSQENCSPMLRVDLLLQLYSALNWWETTFSILKNTQQMGEQATIDFDDFINREASKLSPINIYVVKFWNDDFINKVYLLMAKWIGISKFDNYLSQKRFLSDPENIIFVLRLIKADIAAIDYRFRIGTGKRPEWTLKFENEKNNDNVLNEKKKNLISLKNKLKYILNNCYADNASVIFNAFKIFWIENKFDKDLIMTRLSKHSSEKSAETTECENAINILLECHMKRFSWSDYGLNGFEYSWYGAELVSRFDLEDSFAFIPWEILIEMTKNHLEDEKQTDKEPKNSLDAQEYEIYYKNSKISALLRDALKSASYSSMLDSMRSKSLIYKLEERLDRQAKSAYSNHLR</sequence>
<feature type="transmembrane region" description="Helical" evidence="1">
    <location>
        <begin position="428"/>
        <end position="448"/>
    </location>
</feature>
<accession>K2F9G7</accession>
<dbReference type="EMBL" id="AMFJ01000430">
    <property type="protein sequence ID" value="EKE27756.1"/>
    <property type="molecule type" value="Genomic_DNA"/>
</dbReference>
<gene>
    <name evidence="2" type="ORF">ACD_3C00156G0004</name>
</gene>
<keyword evidence="1" id="KW-0472">Membrane</keyword>
<keyword evidence="1" id="KW-1133">Transmembrane helix</keyword>
<evidence type="ECO:0000256" key="1">
    <source>
        <dbReference type="SAM" id="Phobius"/>
    </source>
</evidence>
<organism evidence="2">
    <name type="scientific">uncultured bacterium</name>
    <name type="common">gcode 4</name>
    <dbReference type="NCBI Taxonomy" id="1234023"/>
    <lineage>
        <taxon>Bacteria</taxon>
        <taxon>environmental samples</taxon>
    </lineage>
</organism>
<reference evidence="2" key="1">
    <citation type="journal article" date="2012" name="Science">
        <title>Fermentation, hydrogen, and sulfur metabolism in multiple uncultivated bacterial phyla.</title>
        <authorList>
            <person name="Wrighton K.C."/>
            <person name="Thomas B.C."/>
            <person name="Sharon I."/>
            <person name="Miller C.S."/>
            <person name="Castelle C.J."/>
            <person name="VerBerkmoes N.C."/>
            <person name="Wilkins M.J."/>
            <person name="Hettich R.L."/>
            <person name="Lipton M.S."/>
            <person name="Williams K.H."/>
            <person name="Long P.E."/>
            <person name="Banfield J.F."/>
        </authorList>
    </citation>
    <scope>NUCLEOTIDE SEQUENCE [LARGE SCALE GENOMIC DNA]</scope>
</reference>